<dbReference type="NCBIfam" id="TIGR04183">
    <property type="entry name" value="Por_Secre_tail"/>
    <property type="match status" value="1"/>
</dbReference>
<dbReference type="InterPro" id="IPR013783">
    <property type="entry name" value="Ig-like_fold"/>
</dbReference>
<feature type="domain" description="CBM6" evidence="14">
    <location>
        <begin position="631"/>
        <end position="781"/>
    </location>
</feature>
<dbReference type="Pfam" id="PF17829">
    <property type="entry name" value="GH115_C"/>
    <property type="match status" value="1"/>
</dbReference>
<dbReference type="PROSITE" id="PS52035">
    <property type="entry name" value="PEPTIDASE_M14"/>
    <property type="match status" value="1"/>
</dbReference>
<reference evidence="16" key="1">
    <citation type="submission" date="2020-09" db="EMBL/GenBank/DDBJ databases">
        <authorList>
            <person name="Kim M.K."/>
        </authorList>
    </citation>
    <scope>NUCLEOTIDE SEQUENCE</scope>
    <source>
        <strain evidence="16">BT704</strain>
    </source>
</reference>
<comment type="cofactor">
    <cofactor evidence="1">
        <name>Zn(2+)</name>
        <dbReference type="ChEBI" id="CHEBI:29105"/>
    </cofactor>
</comment>
<dbReference type="GO" id="GO:0030246">
    <property type="term" value="F:carbohydrate binding"/>
    <property type="evidence" value="ECO:0007669"/>
    <property type="project" value="InterPro"/>
</dbReference>
<feature type="active site" description="Proton donor/acceptor" evidence="12">
    <location>
        <position position="395"/>
    </location>
</feature>
<evidence type="ECO:0000313" key="17">
    <source>
        <dbReference type="Proteomes" id="UP000653797"/>
    </source>
</evidence>
<evidence type="ECO:0000313" key="16">
    <source>
        <dbReference type="EMBL" id="MBD2751395.1"/>
    </source>
</evidence>
<evidence type="ECO:0000259" key="13">
    <source>
        <dbReference type="PROSITE" id="PS50853"/>
    </source>
</evidence>
<keyword evidence="17" id="KW-1185">Reference proteome</keyword>
<dbReference type="GO" id="GO:0005615">
    <property type="term" value="C:extracellular space"/>
    <property type="evidence" value="ECO:0007669"/>
    <property type="project" value="TreeGrafter"/>
</dbReference>
<evidence type="ECO:0000256" key="8">
    <source>
        <dbReference type="ARBA" id="ARBA00022833"/>
    </source>
</evidence>
<evidence type="ECO:0000256" key="2">
    <source>
        <dbReference type="ARBA" id="ARBA00005988"/>
    </source>
</evidence>
<comment type="caution">
    <text evidence="16">The sequence shown here is derived from an EMBL/GenBank/DDBJ whole genome shotgun (WGS) entry which is preliminary data.</text>
</comment>
<evidence type="ECO:0000256" key="9">
    <source>
        <dbReference type="ARBA" id="ARBA00023049"/>
    </source>
</evidence>
<evidence type="ECO:0000256" key="7">
    <source>
        <dbReference type="ARBA" id="ARBA00022801"/>
    </source>
</evidence>
<feature type="domain" description="Fibronectin type-III" evidence="13">
    <location>
        <begin position="537"/>
        <end position="629"/>
    </location>
</feature>
<accession>A0A927AX61</accession>
<dbReference type="InterPro" id="IPR000834">
    <property type="entry name" value="Peptidase_M14"/>
</dbReference>
<dbReference type="PROSITE" id="PS50853">
    <property type="entry name" value="FN3"/>
    <property type="match status" value="1"/>
</dbReference>
<proteinExistence type="inferred from homology"/>
<organism evidence="16 17">
    <name type="scientific">Spirosoma validum</name>
    <dbReference type="NCBI Taxonomy" id="2771355"/>
    <lineage>
        <taxon>Bacteria</taxon>
        <taxon>Pseudomonadati</taxon>
        <taxon>Bacteroidota</taxon>
        <taxon>Cytophagia</taxon>
        <taxon>Cytophagales</taxon>
        <taxon>Cytophagaceae</taxon>
        <taxon>Spirosoma</taxon>
    </lineage>
</organism>
<keyword evidence="8" id="KW-0862">Zinc</keyword>
<evidence type="ECO:0000259" key="14">
    <source>
        <dbReference type="PROSITE" id="PS51175"/>
    </source>
</evidence>
<dbReference type="InterPro" id="IPR003961">
    <property type="entry name" value="FN3_dom"/>
</dbReference>
<dbReference type="InterPro" id="IPR041437">
    <property type="entry name" value="GH115_C"/>
</dbReference>
<dbReference type="RefSeq" id="WP_191037042.1">
    <property type="nucleotide sequence ID" value="NZ_JACXAA010000001.1"/>
</dbReference>
<evidence type="ECO:0000256" key="11">
    <source>
        <dbReference type="ARBA" id="ARBA00066554"/>
    </source>
</evidence>
<keyword evidence="5" id="KW-0479">Metal-binding</keyword>
<dbReference type="SUPFAM" id="SSF49265">
    <property type="entry name" value="Fibronectin type III"/>
    <property type="match status" value="1"/>
</dbReference>
<evidence type="ECO:0000256" key="5">
    <source>
        <dbReference type="ARBA" id="ARBA00022723"/>
    </source>
</evidence>
<dbReference type="Proteomes" id="UP000653797">
    <property type="component" value="Unassembled WGS sequence"/>
</dbReference>
<dbReference type="EMBL" id="JACXAA010000001">
    <property type="protein sequence ID" value="MBD2751395.1"/>
    <property type="molecule type" value="Genomic_DNA"/>
</dbReference>
<comment type="similarity">
    <text evidence="2 12">Belongs to the peptidase M14 family.</text>
</comment>
<dbReference type="PANTHER" id="PTHR11705">
    <property type="entry name" value="PROTEASE FAMILY M14 CARBOXYPEPTIDASE A,B"/>
    <property type="match status" value="1"/>
</dbReference>
<dbReference type="Gene3D" id="3.40.630.10">
    <property type="entry name" value="Zn peptidases"/>
    <property type="match status" value="1"/>
</dbReference>
<dbReference type="FunFam" id="3.40.630.10:FF:000084">
    <property type="entry name" value="Carboxypeptidase B2"/>
    <property type="match status" value="1"/>
</dbReference>
<keyword evidence="9" id="KW-0482">Metalloprotease</keyword>
<sequence>MKKLYSLVWLVSLLIGSTVCMAQRIKYHRVHVQIDPLQLEKLLNNGLDVDHFAYENKKDFTGEVSDADVALFKRNGIKVDFLVTDLEKNYQQLNQQLDREYAQKAAKGRVAAVTTPANFSLGSSSYGGYYTFADIPVILDKMRALYPNLISVRTSIGSSLEGRPMYMVRISDNPDVDENEPELLLNALHHAREPIGLTQLIFFMWHVLENYNTDKEIRTLLNSSEMYIVPCVNPDGYVYNQTTTPSSGGMWRKNRRVNSGGSYGVDLNRNYGYKWGYDNSGSSPTASSDTYRGTAAFSEPEIATMRNFMIQHQFVTALNFHAYQNAVLYPNDYESPNTNPELPFFQSVATYLTAENGFTIGNSQQTLNYKINGGSNDWQWGEVVAKNKIYGFLPEIGSTSDGFWPASSRILPLCNSMIELDRKMLRISTNYGRATPTGSTVVRPTSTVVRYRFQNFGIKPASLTLTAVPLSSYVTSVGPPKTYTGLSLLQTVPDSISFTVDSNTPSGTPLAFELAVNNGMSIIKDTVTLNYTTECPAPTGLSFSNAQSNRVTLNWNAVSGSSSYAVSFKPQSSSTWPNDTFVSGTSYTTPATLNSATVYDWRVKPSCGTTYATSSFTTIAQNCFKEVSGRVTFEAESYQTSTAGTGAAANRSWSVFTDSNASAGKAMTITGTDVNVQNSLVGPRLDYALNFTTTGTYYVWVRMAAGADGIYDDSFHIGLDGGTPVTLNPNSTNYNNGSQSWSWVKAAGSTAFTVVINTPGAHTLNLWMREDGVRVDKIVMTNSASYTPTGTGPTVSVACGSTVAGGGRLGDSDVQDALQATAYPNPFDHSFVVKVNPADTQTNLRLIGNNGQMHQQAVMPVNETERTLQTGTLPAGAYYIEIIRGNERKVIPLRKQ</sequence>
<dbReference type="SMART" id="SM00631">
    <property type="entry name" value="Zn_pept"/>
    <property type="match status" value="1"/>
</dbReference>
<comment type="catalytic activity">
    <reaction evidence="10">
        <text>Releases a C-terminal residue, which may be hydrophobic or positively charged.</text>
        <dbReference type="EC" id="3.4.17.18"/>
    </reaction>
</comment>
<dbReference type="InterPro" id="IPR036116">
    <property type="entry name" value="FN3_sf"/>
</dbReference>
<dbReference type="AlphaFoldDB" id="A0A927AX61"/>
<dbReference type="EC" id="3.4.17.18" evidence="11"/>
<gene>
    <name evidence="16" type="ORF">IC230_00715</name>
</gene>
<dbReference type="GO" id="GO:0008270">
    <property type="term" value="F:zinc ion binding"/>
    <property type="evidence" value="ECO:0007669"/>
    <property type="project" value="InterPro"/>
</dbReference>
<dbReference type="InterPro" id="IPR005084">
    <property type="entry name" value="CBM6"/>
</dbReference>
<evidence type="ECO:0000256" key="12">
    <source>
        <dbReference type="PROSITE-ProRule" id="PRU01379"/>
    </source>
</evidence>
<dbReference type="Gene3D" id="2.60.120.1620">
    <property type="match status" value="1"/>
</dbReference>
<dbReference type="InterPro" id="IPR026444">
    <property type="entry name" value="Secre_tail"/>
</dbReference>
<dbReference type="SUPFAM" id="SSF53187">
    <property type="entry name" value="Zn-dependent exopeptidases"/>
    <property type="match status" value="1"/>
</dbReference>
<dbReference type="GO" id="GO:0004181">
    <property type="term" value="F:metallocarboxypeptidase activity"/>
    <property type="evidence" value="ECO:0007669"/>
    <property type="project" value="InterPro"/>
</dbReference>
<dbReference type="CDD" id="cd03859">
    <property type="entry name" value="M14_CPT"/>
    <property type="match status" value="1"/>
</dbReference>
<evidence type="ECO:0000259" key="15">
    <source>
        <dbReference type="PROSITE" id="PS52035"/>
    </source>
</evidence>
<evidence type="ECO:0000256" key="6">
    <source>
        <dbReference type="ARBA" id="ARBA00022729"/>
    </source>
</evidence>
<dbReference type="Pfam" id="PF00246">
    <property type="entry name" value="Peptidase_M14"/>
    <property type="match status" value="1"/>
</dbReference>
<keyword evidence="7" id="KW-0378">Hydrolase</keyword>
<dbReference type="PROSITE" id="PS51175">
    <property type="entry name" value="CBM6"/>
    <property type="match status" value="1"/>
</dbReference>
<evidence type="ECO:0000256" key="3">
    <source>
        <dbReference type="ARBA" id="ARBA00022645"/>
    </source>
</evidence>
<evidence type="ECO:0000256" key="10">
    <source>
        <dbReference type="ARBA" id="ARBA00050859"/>
    </source>
</evidence>
<evidence type="ECO:0000256" key="1">
    <source>
        <dbReference type="ARBA" id="ARBA00001947"/>
    </source>
</evidence>
<dbReference type="Gene3D" id="2.60.40.10">
    <property type="entry name" value="Immunoglobulins"/>
    <property type="match status" value="1"/>
</dbReference>
<keyword evidence="6" id="KW-0732">Signal</keyword>
<protein>
    <recommendedName>
        <fullName evidence="11">carboxypeptidase T</fullName>
        <ecNumber evidence="11">3.4.17.18</ecNumber>
    </recommendedName>
</protein>
<dbReference type="PRINTS" id="PR00765">
    <property type="entry name" value="CRBOXYPTASEA"/>
</dbReference>
<keyword evidence="4" id="KW-0645">Protease</keyword>
<name>A0A927AX61_9BACT</name>
<dbReference type="InterPro" id="IPR033810">
    <property type="entry name" value="Carboxypeptidase_T"/>
</dbReference>
<feature type="domain" description="Peptidase M14" evidence="15">
    <location>
        <begin position="128"/>
        <end position="428"/>
    </location>
</feature>
<evidence type="ECO:0000256" key="4">
    <source>
        <dbReference type="ARBA" id="ARBA00022670"/>
    </source>
</evidence>
<dbReference type="GO" id="GO:0006508">
    <property type="term" value="P:proteolysis"/>
    <property type="evidence" value="ECO:0007669"/>
    <property type="project" value="UniProtKB-KW"/>
</dbReference>
<dbReference type="PANTHER" id="PTHR11705:SF143">
    <property type="entry name" value="SLL0236 PROTEIN"/>
    <property type="match status" value="1"/>
</dbReference>
<keyword evidence="3" id="KW-0121">Carboxypeptidase</keyword>